<dbReference type="InterPro" id="IPR029033">
    <property type="entry name" value="His_PPase_superfam"/>
</dbReference>
<proteinExistence type="predicted"/>
<dbReference type="Pfam" id="PF00300">
    <property type="entry name" value="His_Phos_1"/>
    <property type="match status" value="1"/>
</dbReference>
<evidence type="ECO:0000313" key="1">
    <source>
        <dbReference type="EMBL" id="PRY29751.1"/>
    </source>
</evidence>
<dbReference type="SUPFAM" id="SSF53254">
    <property type="entry name" value="Phosphoglycerate mutase-like"/>
    <property type="match status" value="1"/>
</dbReference>
<dbReference type="EMBL" id="PVTE01000025">
    <property type="protein sequence ID" value="PRY29751.1"/>
    <property type="molecule type" value="Genomic_DNA"/>
</dbReference>
<dbReference type="CDD" id="cd07040">
    <property type="entry name" value="HP"/>
    <property type="match status" value="1"/>
</dbReference>
<dbReference type="Gene3D" id="3.40.50.1240">
    <property type="entry name" value="Phosphoglycerate mutase-like"/>
    <property type="match status" value="1"/>
</dbReference>
<sequence>MKLVMIGLFALFASCSTTTVYVARHAEKVDESDSTDLSVTGKMRAVALADTLANRHVDLILTTPYRRTRQTAEPLAQRLHLPIGSYPAAPVRAGVDQINLIRNRTVLVVGHSNTILELARGLGATPTLTIIKGTDFDNLLQLRIRRTPFGRSVQLHETTFGQPTP</sequence>
<reference evidence="1 2" key="1">
    <citation type="submission" date="2018-03" db="EMBL/GenBank/DDBJ databases">
        <title>Genomic Encyclopedia of Archaeal and Bacterial Type Strains, Phase II (KMG-II): from individual species to whole genera.</title>
        <authorList>
            <person name="Goeker M."/>
        </authorList>
    </citation>
    <scope>NUCLEOTIDE SEQUENCE [LARGE SCALE GENOMIC DNA]</scope>
    <source>
        <strain evidence="1 2">DSM 28354</strain>
    </source>
</reference>
<name>A0A2T0S8P1_9BACT</name>
<dbReference type="PROSITE" id="PS51257">
    <property type="entry name" value="PROKAR_LIPOPROTEIN"/>
    <property type="match status" value="1"/>
</dbReference>
<dbReference type="OrthoDB" id="3296006at2"/>
<dbReference type="InterPro" id="IPR013078">
    <property type="entry name" value="His_Pase_superF_clade-1"/>
</dbReference>
<protein>
    <submittedName>
        <fullName evidence="1">Phosphohistidine phosphatase SixA</fullName>
    </submittedName>
</protein>
<dbReference type="RefSeq" id="WP_106140036.1">
    <property type="nucleotide sequence ID" value="NZ_PVTE01000025.1"/>
</dbReference>
<keyword evidence="2" id="KW-1185">Reference proteome</keyword>
<gene>
    <name evidence="1" type="ORF">CLV58_12513</name>
</gene>
<comment type="caution">
    <text evidence="1">The sequence shown here is derived from an EMBL/GenBank/DDBJ whole genome shotgun (WGS) entry which is preliminary data.</text>
</comment>
<accession>A0A2T0S8P1</accession>
<dbReference type="AlphaFoldDB" id="A0A2T0S8P1"/>
<evidence type="ECO:0000313" key="2">
    <source>
        <dbReference type="Proteomes" id="UP000238375"/>
    </source>
</evidence>
<dbReference type="SMART" id="SM00855">
    <property type="entry name" value="PGAM"/>
    <property type="match status" value="1"/>
</dbReference>
<dbReference type="Proteomes" id="UP000238375">
    <property type="component" value="Unassembled WGS sequence"/>
</dbReference>
<organism evidence="1 2">
    <name type="scientific">Spirosoma oryzae</name>
    <dbReference type="NCBI Taxonomy" id="1469603"/>
    <lineage>
        <taxon>Bacteria</taxon>
        <taxon>Pseudomonadati</taxon>
        <taxon>Bacteroidota</taxon>
        <taxon>Cytophagia</taxon>
        <taxon>Cytophagales</taxon>
        <taxon>Cytophagaceae</taxon>
        <taxon>Spirosoma</taxon>
    </lineage>
</organism>